<dbReference type="EMBL" id="GBRH01228003">
    <property type="protein sequence ID" value="JAD69892.1"/>
    <property type="molecule type" value="Transcribed_RNA"/>
</dbReference>
<reference evidence="2" key="2">
    <citation type="journal article" date="2015" name="Data Brief">
        <title>Shoot transcriptome of the giant reed, Arundo donax.</title>
        <authorList>
            <person name="Barrero R.A."/>
            <person name="Guerrero F.D."/>
            <person name="Moolhuijzen P."/>
            <person name="Goolsby J.A."/>
            <person name="Tidwell J."/>
            <person name="Bellgard S.E."/>
            <person name="Bellgard M.I."/>
        </authorList>
    </citation>
    <scope>NUCLEOTIDE SEQUENCE</scope>
    <source>
        <tissue evidence="2">Shoot tissue taken approximately 20 cm above the soil surface</tissue>
    </source>
</reference>
<sequence>MNRTKPAGGAPKPVHEHSQTQHESSQETPDPRPGP</sequence>
<dbReference type="AlphaFoldDB" id="A0A0A9CEF6"/>
<dbReference type="EMBL" id="GBRH01230448">
    <property type="protein sequence ID" value="JAD67447.1"/>
    <property type="molecule type" value="Transcribed_RNA"/>
</dbReference>
<protein>
    <submittedName>
        <fullName evidence="2">Uncharacterized protein</fullName>
    </submittedName>
</protein>
<evidence type="ECO:0000256" key="1">
    <source>
        <dbReference type="SAM" id="MobiDB-lite"/>
    </source>
</evidence>
<reference evidence="2" key="1">
    <citation type="submission" date="2014-09" db="EMBL/GenBank/DDBJ databases">
        <authorList>
            <person name="Magalhaes I.L.F."/>
            <person name="Oliveira U."/>
            <person name="Santos F.R."/>
            <person name="Vidigal T.H.D.A."/>
            <person name="Brescovit A.D."/>
            <person name="Santos A.J."/>
        </authorList>
    </citation>
    <scope>NUCLEOTIDE SEQUENCE</scope>
    <source>
        <tissue evidence="2">Shoot tissue taken approximately 20 cm above the soil surface</tissue>
    </source>
</reference>
<feature type="region of interest" description="Disordered" evidence="1">
    <location>
        <begin position="1"/>
        <end position="35"/>
    </location>
</feature>
<proteinExistence type="predicted"/>
<name>A0A0A9CEF6_ARUDO</name>
<accession>A0A0A9CEF6</accession>
<evidence type="ECO:0000313" key="2">
    <source>
        <dbReference type="EMBL" id="JAD69892.1"/>
    </source>
</evidence>
<organism evidence="2">
    <name type="scientific">Arundo donax</name>
    <name type="common">Giant reed</name>
    <name type="synonym">Donax arundinaceus</name>
    <dbReference type="NCBI Taxonomy" id="35708"/>
    <lineage>
        <taxon>Eukaryota</taxon>
        <taxon>Viridiplantae</taxon>
        <taxon>Streptophyta</taxon>
        <taxon>Embryophyta</taxon>
        <taxon>Tracheophyta</taxon>
        <taxon>Spermatophyta</taxon>
        <taxon>Magnoliopsida</taxon>
        <taxon>Liliopsida</taxon>
        <taxon>Poales</taxon>
        <taxon>Poaceae</taxon>
        <taxon>PACMAD clade</taxon>
        <taxon>Arundinoideae</taxon>
        <taxon>Arundineae</taxon>
        <taxon>Arundo</taxon>
    </lineage>
</organism>